<dbReference type="Pfam" id="PF13829">
    <property type="entry name" value="DUF4191"/>
    <property type="match status" value="1"/>
</dbReference>
<evidence type="ECO:0000256" key="2">
    <source>
        <dbReference type="SAM" id="Phobius"/>
    </source>
</evidence>
<proteinExistence type="predicted"/>
<accession>A0A4Y3WVB2</accession>
<keyword evidence="2" id="KW-0472">Membrane</keyword>
<keyword evidence="4" id="KW-1185">Reference proteome</keyword>
<dbReference type="Proteomes" id="UP000320338">
    <property type="component" value="Unassembled WGS sequence"/>
</dbReference>
<feature type="transmembrane region" description="Helical" evidence="2">
    <location>
        <begin position="67"/>
        <end position="85"/>
    </location>
</feature>
<name>A0A4Y3WVB2_9PSEU</name>
<reference evidence="3 4" key="1">
    <citation type="submission" date="2019-06" db="EMBL/GenBank/DDBJ databases">
        <title>Whole genome shotgun sequence of Pseudonocardia hydrocarbonoxydans NBRC 14498.</title>
        <authorList>
            <person name="Hosoyama A."/>
            <person name="Uohara A."/>
            <person name="Ohji S."/>
            <person name="Ichikawa N."/>
        </authorList>
    </citation>
    <scope>NUCLEOTIDE SEQUENCE [LARGE SCALE GENOMIC DNA]</scope>
    <source>
        <strain evidence="3 4">NBRC 14498</strain>
    </source>
</reference>
<dbReference type="EMBL" id="BJNG01000046">
    <property type="protein sequence ID" value="GEC22508.1"/>
    <property type="molecule type" value="Genomic_DNA"/>
</dbReference>
<sequence>MVSSAPIARVWPTRILGDMAAGKPDKAAKPDKTAKKAARLEKRAAAKARRRQIWQAFQMQRKEDKALIPWMLGAFLLAVALAVGIGAIFGIWLILLPIGIALGLLAAISIFGRRVQRNVYTKADGQPGAAGWALDNLRGQWRVTQGIAGTTHLDAVHRVIGRPGVILVAEGAPHRIKSLLAQEKKRTARVAGTTPIYDVVVGNEEGQVPLKGLQRHLMKLPRNITVKEMESIEARLAALGSRAAALPKGPMPAGAKMRSVQRTVRRR</sequence>
<gene>
    <name evidence="3" type="ORF">PHY01_47910</name>
</gene>
<dbReference type="AlphaFoldDB" id="A0A4Y3WVB2"/>
<organism evidence="3 4">
    <name type="scientific">Pseudonocardia hydrocarbonoxydans</name>
    <dbReference type="NCBI Taxonomy" id="76726"/>
    <lineage>
        <taxon>Bacteria</taxon>
        <taxon>Bacillati</taxon>
        <taxon>Actinomycetota</taxon>
        <taxon>Actinomycetes</taxon>
        <taxon>Pseudonocardiales</taxon>
        <taxon>Pseudonocardiaceae</taxon>
        <taxon>Pseudonocardia</taxon>
    </lineage>
</organism>
<evidence type="ECO:0000256" key="1">
    <source>
        <dbReference type="SAM" id="MobiDB-lite"/>
    </source>
</evidence>
<dbReference type="InterPro" id="IPR025445">
    <property type="entry name" value="DUF4191"/>
</dbReference>
<evidence type="ECO:0000313" key="3">
    <source>
        <dbReference type="EMBL" id="GEC22508.1"/>
    </source>
</evidence>
<comment type="caution">
    <text evidence="3">The sequence shown here is derived from an EMBL/GenBank/DDBJ whole genome shotgun (WGS) entry which is preliminary data.</text>
</comment>
<keyword evidence="2" id="KW-1133">Transmembrane helix</keyword>
<keyword evidence="2" id="KW-0812">Transmembrane</keyword>
<feature type="transmembrane region" description="Helical" evidence="2">
    <location>
        <begin position="91"/>
        <end position="112"/>
    </location>
</feature>
<evidence type="ECO:0000313" key="4">
    <source>
        <dbReference type="Proteomes" id="UP000320338"/>
    </source>
</evidence>
<feature type="region of interest" description="Disordered" evidence="1">
    <location>
        <begin position="247"/>
        <end position="267"/>
    </location>
</feature>
<protein>
    <submittedName>
        <fullName evidence="3">Membrane protein</fullName>
    </submittedName>
</protein>